<name>A0A498JKP3_MALDO</name>
<evidence type="ECO:0000256" key="6">
    <source>
        <dbReference type="ARBA" id="ARBA00022989"/>
    </source>
</evidence>
<evidence type="ECO:0000256" key="1">
    <source>
        <dbReference type="ARBA" id="ARBA00004651"/>
    </source>
</evidence>
<reference evidence="10 11" key="1">
    <citation type="submission" date="2018-10" db="EMBL/GenBank/DDBJ databases">
        <title>A high-quality apple genome assembly.</title>
        <authorList>
            <person name="Hu J."/>
        </authorList>
    </citation>
    <scope>NUCLEOTIDE SEQUENCE [LARGE SCALE GENOMIC DNA]</scope>
    <source>
        <strain evidence="11">cv. HFTH1</strain>
        <tissue evidence="10">Young leaf</tissue>
    </source>
</reference>
<dbReference type="EMBL" id="RDQH01000333">
    <property type="protein sequence ID" value="RXH94504.1"/>
    <property type="molecule type" value="Genomic_DNA"/>
</dbReference>
<evidence type="ECO:0000256" key="5">
    <source>
        <dbReference type="ARBA" id="ARBA00022692"/>
    </source>
</evidence>
<dbReference type="GO" id="GO:0005886">
    <property type="term" value="C:plasma membrane"/>
    <property type="evidence" value="ECO:0007669"/>
    <property type="project" value="UniProtKB-SubCell"/>
</dbReference>
<dbReference type="AlphaFoldDB" id="A0A498JKP3"/>
<comment type="caution">
    <text evidence="8">Lacks conserved residue(s) required for the propagation of feature annotation.</text>
</comment>
<comment type="caution">
    <text evidence="10">The sequence shown here is derived from an EMBL/GenBank/DDBJ whole genome shotgun (WGS) entry which is preliminary data.</text>
</comment>
<evidence type="ECO:0000256" key="8">
    <source>
        <dbReference type="RuleBase" id="RU361233"/>
    </source>
</evidence>
<comment type="subcellular location">
    <subcellularLocation>
        <location evidence="1 8">Cell membrane</location>
        <topology evidence="1 8">Multi-pass membrane protein</topology>
    </subcellularLocation>
</comment>
<proteinExistence type="inferred from homology"/>
<feature type="domain" description="Casparian strip membrane protein" evidence="9">
    <location>
        <begin position="7"/>
        <end position="91"/>
    </location>
</feature>
<dbReference type="PANTHER" id="PTHR32021:SF50">
    <property type="entry name" value="CASP-LIKE PROTEIN"/>
    <property type="match status" value="1"/>
</dbReference>
<organism evidence="10 11">
    <name type="scientific">Malus domestica</name>
    <name type="common">Apple</name>
    <name type="synonym">Pyrus malus</name>
    <dbReference type="NCBI Taxonomy" id="3750"/>
    <lineage>
        <taxon>Eukaryota</taxon>
        <taxon>Viridiplantae</taxon>
        <taxon>Streptophyta</taxon>
        <taxon>Embryophyta</taxon>
        <taxon>Tracheophyta</taxon>
        <taxon>Spermatophyta</taxon>
        <taxon>Magnoliopsida</taxon>
        <taxon>eudicotyledons</taxon>
        <taxon>Gunneridae</taxon>
        <taxon>Pentapetalae</taxon>
        <taxon>rosids</taxon>
        <taxon>fabids</taxon>
        <taxon>Rosales</taxon>
        <taxon>Rosaceae</taxon>
        <taxon>Amygdaloideae</taxon>
        <taxon>Maleae</taxon>
        <taxon>Malus</taxon>
    </lineage>
</organism>
<evidence type="ECO:0000313" key="10">
    <source>
        <dbReference type="EMBL" id="RXH94504.1"/>
    </source>
</evidence>
<comment type="subunit">
    <text evidence="3 8">Homodimer and heterodimers.</text>
</comment>
<evidence type="ECO:0000256" key="7">
    <source>
        <dbReference type="ARBA" id="ARBA00023136"/>
    </source>
</evidence>
<keyword evidence="5 8" id="KW-0812">Transmembrane</keyword>
<dbReference type="InterPro" id="IPR045009">
    <property type="entry name" value="CASPL-5"/>
</dbReference>
<dbReference type="InterPro" id="IPR006702">
    <property type="entry name" value="CASP_dom"/>
</dbReference>
<feature type="transmembrane region" description="Helical" evidence="8">
    <location>
        <begin position="40"/>
        <end position="66"/>
    </location>
</feature>
<gene>
    <name evidence="10" type="ORF">DVH24_024188</name>
</gene>
<keyword evidence="4 8" id="KW-1003">Cell membrane</keyword>
<evidence type="ECO:0000259" key="9">
    <source>
        <dbReference type="Pfam" id="PF04535"/>
    </source>
</evidence>
<feature type="transmembrane region" description="Helical" evidence="8">
    <location>
        <begin position="78"/>
        <end position="100"/>
    </location>
</feature>
<dbReference type="Pfam" id="PF04535">
    <property type="entry name" value="CASP_dom"/>
    <property type="match status" value="1"/>
</dbReference>
<comment type="similarity">
    <text evidence="2 8">Belongs to the Casparian strip membrane proteins (CASP) family.</text>
</comment>
<evidence type="ECO:0000256" key="4">
    <source>
        <dbReference type="ARBA" id="ARBA00022475"/>
    </source>
</evidence>
<dbReference type="STRING" id="3750.A0A498JKP3"/>
<sequence>MKKLFGSPGKVSGLALRIGQCCFAAAAIGVMLSAHGFFNATAFCYLIASMGLQVVWSFGLACLDLHALRSKRSLQNPILVSLFVVGDWIVYFRVLILFMVRCIKTEAISLSTNSCLTKMKNAGDVYSVISRCMLISGGDSSVLERFELLQQANSSSMQQVPNCRCLCFHLMVPPCCFVHCHVSVVRRSLSLKKFYIFFNLPL</sequence>
<keyword evidence="7 8" id="KW-0472">Membrane</keyword>
<evidence type="ECO:0000256" key="2">
    <source>
        <dbReference type="ARBA" id="ARBA00007651"/>
    </source>
</evidence>
<evidence type="ECO:0000256" key="3">
    <source>
        <dbReference type="ARBA" id="ARBA00011489"/>
    </source>
</evidence>
<feature type="transmembrane region" description="Helical" evidence="8">
    <location>
        <begin position="12"/>
        <end position="34"/>
    </location>
</feature>
<dbReference type="Proteomes" id="UP000290289">
    <property type="component" value="Chromosome 7"/>
</dbReference>
<protein>
    <recommendedName>
        <fullName evidence="8">CASP-like protein</fullName>
    </recommendedName>
</protein>
<keyword evidence="11" id="KW-1185">Reference proteome</keyword>
<keyword evidence="6 8" id="KW-1133">Transmembrane helix</keyword>
<accession>A0A498JKP3</accession>
<evidence type="ECO:0000313" key="11">
    <source>
        <dbReference type="Proteomes" id="UP000290289"/>
    </source>
</evidence>
<dbReference type="PANTHER" id="PTHR32021">
    <property type="entry name" value="CASP-LIKE PROTEIN 5B3"/>
    <property type="match status" value="1"/>
</dbReference>